<comment type="similarity">
    <text evidence="1">Belongs to the ABC transporter superfamily.</text>
</comment>
<evidence type="ECO:0000256" key="2">
    <source>
        <dbReference type="ARBA" id="ARBA00022448"/>
    </source>
</evidence>
<dbReference type="PANTHER" id="PTHR42711:SF5">
    <property type="entry name" value="ABC TRANSPORTER ATP-BINDING PROTEIN NATA"/>
    <property type="match status" value="1"/>
</dbReference>
<keyword evidence="2" id="KW-0813">Transport</keyword>
<dbReference type="GO" id="GO:0016887">
    <property type="term" value="F:ATP hydrolysis activity"/>
    <property type="evidence" value="ECO:0007669"/>
    <property type="project" value="InterPro"/>
</dbReference>
<keyword evidence="3" id="KW-0547">Nucleotide-binding</keyword>
<gene>
    <name evidence="7" type="ORF">C450_17407</name>
</gene>
<organism evidence="7 8">
    <name type="scientific">Halococcus salifodinae DSM 8989</name>
    <dbReference type="NCBI Taxonomy" id="1227456"/>
    <lineage>
        <taxon>Archaea</taxon>
        <taxon>Methanobacteriati</taxon>
        <taxon>Methanobacteriota</taxon>
        <taxon>Stenosarchaea group</taxon>
        <taxon>Halobacteria</taxon>
        <taxon>Halobacteriales</taxon>
        <taxon>Halococcaceae</taxon>
        <taxon>Halococcus</taxon>
    </lineage>
</organism>
<evidence type="ECO:0000256" key="4">
    <source>
        <dbReference type="ARBA" id="ARBA00022840"/>
    </source>
</evidence>
<name>M0MU99_9EURY</name>
<dbReference type="InterPro" id="IPR003593">
    <property type="entry name" value="AAA+_ATPase"/>
</dbReference>
<feature type="domain" description="ABC transporter" evidence="6">
    <location>
        <begin position="28"/>
        <end position="264"/>
    </location>
</feature>
<reference evidence="7 8" key="1">
    <citation type="journal article" date="2014" name="PLoS Genet.">
        <title>Phylogenetically driven sequencing of extremely halophilic archaea reveals strategies for static and dynamic osmo-response.</title>
        <authorList>
            <person name="Becker E.A."/>
            <person name="Seitzer P.M."/>
            <person name="Tritt A."/>
            <person name="Larsen D."/>
            <person name="Krusor M."/>
            <person name="Yao A.I."/>
            <person name="Wu D."/>
            <person name="Madern D."/>
            <person name="Eisen J.A."/>
            <person name="Darling A.E."/>
            <person name="Facciotti M.T."/>
        </authorList>
    </citation>
    <scope>NUCLEOTIDE SEQUENCE [LARGE SCALE GENOMIC DNA]</scope>
    <source>
        <strain evidence="7 8">DSM 8989</strain>
    </source>
</reference>
<accession>M0MU99</accession>
<dbReference type="Gene3D" id="3.40.50.300">
    <property type="entry name" value="P-loop containing nucleotide triphosphate hydrolases"/>
    <property type="match status" value="1"/>
</dbReference>
<dbReference type="STRING" id="1227456.C450_17407"/>
<dbReference type="InterPro" id="IPR027417">
    <property type="entry name" value="P-loop_NTPase"/>
</dbReference>
<feature type="region of interest" description="Disordered" evidence="5">
    <location>
        <begin position="1"/>
        <end position="29"/>
    </location>
</feature>
<evidence type="ECO:0000256" key="3">
    <source>
        <dbReference type="ARBA" id="ARBA00022741"/>
    </source>
</evidence>
<keyword evidence="4" id="KW-0067">ATP-binding</keyword>
<evidence type="ECO:0000313" key="8">
    <source>
        <dbReference type="Proteomes" id="UP000011625"/>
    </source>
</evidence>
<dbReference type="RefSeq" id="WP_005045524.1">
    <property type="nucleotide sequence ID" value="NZ_AOME01000078.1"/>
</dbReference>
<dbReference type="GO" id="GO:0005524">
    <property type="term" value="F:ATP binding"/>
    <property type="evidence" value="ECO:0007669"/>
    <property type="project" value="UniProtKB-KW"/>
</dbReference>
<proteinExistence type="inferred from homology"/>
<dbReference type="SMART" id="SM00382">
    <property type="entry name" value="AAA"/>
    <property type="match status" value="1"/>
</dbReference>
<dbReference type="InterPro" id="IPR050763">
    <property type="entry name" value="ABC_transporter_ATP-binding"/>
</dbReference>
<dbReference type="PATRIC" id="fig|1227456.3.peg.3541"/>
<keyword evidence="8" id="KW-1185">Reference proteome</keyword>
<dbReference type="SUPFAM" id="SSF52540">
    <property type="entry name" value="P-loop containing nucleoside triphosphate hydrolases"/>
    <property type="match status" value="1"/>
</dbReference>
<sequence>MSTNAPLEHEQASDRATEQSDERSRSVVSVEGLEKTYGDGDDAVRAVEDVSFDIEPGTVVGLLGPNGAGKTTTIKAMLGLVVPTAGTVTIDGVDVHDDPRAAYRQVGAMLEGARNVYWKLTVRENLEFFAALSGRRPAAVADRHDRLLNQLALAEKADKPVNDLSRGMKQKVSLACTLARDASVAFLDEPTLGLDVESSLELQRELRRLADQESMTVVLSSHDMDVVQAVCDRVIIMNDGRVVTDDTVDGLIDLFRSQAYHITVDDLPDGVRDRLEAEFDADGFESVGDQARFAVSLPDGRALYDVMDALREADTVPASVDSIEPDLEDVFLELTGSEDG</sequence>
<dbReference type="EMBL" id="AOME01000078">
    <property type="protein sequence ID" value="EMA49317.1"/>
    <property type="molecule type" value="Genomic_DNA"/>
</dbReference>
<feature type="compositionally biased region" description="Basic and acidic residues" evidence="5">
    <location>
        <begin position="7"/>
        <end position="25"/>
    </location>
</feature>
<comment type="caution">
    <text evidence="7">The sequence shown here is derived from an EMBL/GenBank/DDBJ whole genome shotgun (WGS) entry which is preliminary data.</text>
</comment>
<evidence type="ECO:0000313" key="7">
    <source>
        <dbReference type="EMBL" id="EMA49317.1"/>
    </source>
</evidence>
<dbReference type="PANTHER" id="PTHR42711">
    <property type="entry name" value="ABC TRANSPORTER ATP-BINDING PROTEIN"/>
    <property type="match status" value="1"/>
</dbReference>
<evidence type="ECO:0000259" key="6">
    <source>
        <dbReference type="PROSITE" id="PS50893"/>
    </source>
</evidence>
<dbReference type="PROSITE" id="PS50893">
    <property type="entry name" value="ABC_TRANSPORTER_2"/>
    <property type="match status" value="1"/>
</dbReference>
<dbReference type="Proteomes" id="UP000011625">
    <property type="component" value="Unassembled WGS sequence"/>
</dbReference>
<evidence type="ECO:0000256" key="5">
    <source>
        <dbReference type="SAM" id="MobiDB-lite"/>
    </source>
</evidence>
<dbReference type="AlphaFoldDB" id="M0MU99"/>
<dbReference type="CDD" id="cd03230">
    <property type="entry name" value="ABC_DR_subfamily_A"/>
    <property type="match status" value="1"/>
</dbReference>
<evidence type="ECO:0000256" key="1">
    <source>
        <dbReference type="ARBA" id="ARBA00005417"/>
    </source>
</evidence>
<protein>
    <submittedName>
        <fullName evidence="7">ABC transporter</fullName>
    </submittedName>
</protein>
<dbReference type="Pfam" id="PF00005">
    <property type="entry name" value="ABC_tran"/>
    <property type="match status" value="1"/>
</dbReference>
<dbReference type="InterPro" id="IPR003439">
    <property type="entry name" value="ABC_transporter-like_ATP-bd"/>
</dbReference>
<dbReference type="OrthoDB" id="87732at2157"/>